<accession>D1C7Q6</accession>
<dbReference type="KEGG" id="sti:Sthe_0451"/>
<keyword evidence="2" id="KW-1185">Reference proteome</keyword>
<sequence length="293" mass="32445">MQRMVPEAEHQWERIAYLLREGRLTRRELLQVVQVVMGTSAFAAVAAACGRPSSAAVTLPDVTGTEEPIPVERRDIFEHVHQPTRLQLVSESVAVSGVVERTTYNPYDGDHKVYVKLDPQYEHLLRPTNHGLLVAEVIATDEPTVYIPQPGEHATLHGPLVLDRGHDHWAEIHPCWLITTDSITGPLEPRRTLRVEVEAPEEVVVGRPWPVAVRVVPEHGGDGSGLTGVHLFLELIAATGVTVRWKAARTNMLGEAPVRLASLVRAGEYTLYVHAAKGQDMGEAEIGLRVRRR</sequence>
<evidence type="ECO:0000313" key="1">
    <source>
        <dbReference type="EMBL" id="ACZ37889.1"/>
    </source>
</evidence>
<evidence type="ECO:0000313" key="2">
    <source>
        <dbReference type="Proteomes" id="UP000002027"/>
    </source>
</evidence>
<dbReference type="Proteomes" id="UP000002027">
    <property type="component" value="Chromosome 1"/>
</dbReference>
<dbReference type="STRING" id="479434.Sthe_0451"/>
<dbReference type="AlphaFoldDB" id="D1C7Q6"/>
<gene>
    <name evidence="1" type="ordered locus">Sthe_0451</name>
</gene>
<reference evidence="1 2" key="2">
    <citation type="journal article" date="2010" name="Stand. Genomic Sci.">
        <title>Complete genome sequence of Desulfohalobium retbaense type strain (HR(100)).</title>
        <authorList>
            <person name="Spring S."/>
            <person name="Nolan M."/>
            <person name="Lapidus A."/>
            <person name="Glavina Del Rio T."/>
            <person name="Copeland A."/>
            <person name="Tice H."/>
            <person name="Cheng J.F."/>
            <person name="Lucas S."/>
            <person name="Land M."/>
            <person name="Chen F."/>
            <person name="Bruce D."/>
            <person name="Goodwin L."/>
            <person name="Pitluck S."/>
            <person name="Ivanova N."/>
            <person name="Mavromatis K."/>
            <person name="Mikhailova N."/>
            <person name="Pati A."/>
            <person name="Chen A."/>
            <person name="Palaniappan K."/>
            <person name="Hauser L."/>
            <person name="Chang Y.J."/>
            <person name="Jeffries C.D."/>
            <person name="Munk C."/>
            <person name="Kiss H."/>
            <person name="Chain P."/>
            <person name="Han C."/>
            <person name="Brettin T."/>
            <person name="Detter J.C."/>
            <person name="Schuler E."/>
            <person name="Goker M."/>
            <person name="Rohde M."/>
            <person name="Bristow J."/>
            <person name="Eisen J.A."/>
            <person name="Markowitz V."/>
            <person name="Hugenholtz P."/>
            <person name="Kyrpides N.C."/>
            <person name="Klenk H.P."/>
        </authorList>
    </citation>
    <scope>NUCLEOTIDE SEQUENCE [LARGE SCALE GENOMIC DNA]</scope>
    <source>
        <strain evidence="2">ATCC 49802 / DSM 20745 / S 6022</strain>
    </source>
</reference>
<reference evidence="2" key="1">
    <citation type="submission" date="2009-11" db="EMBL/GenBank/DDBJ databases">
        <title>The complete chromosome 1 of Sphaerobacter thermophilus DSM 20745.</title>
        <authorList>
            <person name="Lucas S."/>
            <person name="Copeland A."/>
            <person name="Lapidus A."/>
            <person name="Glavina del Rio T."/>
            <person name="Dalin E."/>
            <person name="Tice H."/>
            <person name="Bruce D."/>
            <person name="Goodwin L."/>
            <person name="Pitluck S."/>
            <person name="Kyrpides N."/>
            <person name="Mavromatis K."/>
            <person name="Ivanova N."/>
            <person name="Mikhailova N."/>
            <person name="LaButti K.M."/>
            <person name="Clum A."/>
            <person name="Sun H.I."/>
            <person name="Brettin T."/>
            <person name="Detter J.C."/>
            <person name="Han C."/>
            <person name="Larimer F."/>
            <person name="Land M."/>
            <person name="Hauser L."/>
            <person name="Markowitz V."/>
            <person name="Cheng J.F."/>
            <person name="Hugenholtz P."/>
            <person name="Woyke T."/>
            <person name="Wu D."/>
            <person name="Steenblock K."/>
            <person name="Schneider S."/>
            <person name="Pukall R."/>
            <person name="Goeker M."/>
            <person name="Klenk H.P."/>
            <person name="Eisen J.A."/>
        </authorList>
    </citation>
    <scope>NUCLEOTIDE SEQUENCE [LARGE SCALE GENOMIC DNA]</scope>
    <source>
        <strain evidence="2">ATCC 49802 / DSM 20745 / S 6022</strain>
    </source>
</reference>
<dbReference type="InParanoid" id="D1C7Q6"/>
<name>D1C7Q6_SPHTD</name>
<dbReference type="HOGENOM" id="CLU_949653_0_0_0"/>
<dbReference type="EMBL" id="CP001823">
    <property type="protein sequence ID" value="ACZ37889.1"/>
    <property type="molecule type" value="Genomic_DNA"/>
</dbReference>
<proteinExistence type="predicted"/>
<organism evidence="1 2">
    <name type="scientific">Sphaerobacter thermophilus (strain ATCC 49802 / DSM 20745 / KCCM 41009 / NCIMB 13125 / S 6022)</name>
    <dbReference type="NCBI Taxonomy" id="479434"/>
    <lineage>
        <taxon>Bacteria</taxon>
        <taxon>Pseudomonadati</taxon>
        <taxon>Thermomicrobiota</taxon>
        <taxon>Thermomicrobia</taxon>
        <taxon>Sphaerobacterales</taxon>
        <taxon>Sphaerobacterineae</taxon>
        <taxon>Sphaerobacteraceae</taxon>
        <taxon>Sphaerobacter</taxon>
    </lineage>
</organism>
<protein>
    <submittedName>
        <fullName evidence="1">Uncharacterized protein</fullName>
    </submittedName>
</protein>